<accession>A0A8S9IS18</accession>
<comment type="caution">
    <text evidence="1">The sequence shown here is derived from an EMBL/GenBank/DDBJ whole genome shotgun (WGS) entry which is preliminary data.</text>
</comment>
<gene>
    <name evidence="1" type="ORF">F2Q70_00002486</name>
</gene>
<dbReference type="AlphaFoldDB" id="A0A8S9IS18"/>
<sequence>MLESPGSSGLLFDYGCIKLWILGGGSRYRSGGSIARLAEGAPGCVFSDLHLQDFGSDWTCYVLVKMIELRAVVVHNSEGVHYPNSDVRDPRAASARDPFLVRDSIRQLASDDQGVPDQATKDVRDPIEATRSIPAHCSTPLVVRFNNHLRLKGNSKPKNS</sequence>
<proteinExistence type="predicted"/>
<organism evidence="1">
    <name type="scientific">Brassica cretica</name>
    <name type="common">Mustard</name>
    <dbReference type="NCBI Taxonomy" id="69181"/>
    <lineage>
        <taxon>Eukaryota</taxon>
        <taxon>Viridiplantae</taxon>
        <taxon>Streptophyta</taxon>
        <taxon>Embryophyta</taxon>
        <taxon>Tracheophyta</taxon>
        <taxon>Spermatophyta</taxon>
        <taxon>Magnoliopsida</taxon>
        <taxon>eudicotyledons</taxon>
        <taxon>Gunneridae</taxon>
        <taxon>Pentapetalae</taxon>
        <taxon>rosids</taxon>
        <taxon>malvids</taxon>
        <taxon>Brassicales</taxon>
        <taxon>Brassicaceae</taxon>
        <taxon>Brassiceae</taxon>
        <taxon>Brassica</taxon>
    </lineage>
</organism>
<name>A0A8S9IS18_BRACR</name>
<dbReference type="EMBL" id="QGKY02001015">
    <property type="protein sequence ID" value="KAF2572731.1"/>
    <property type="molecule type" value="Genomic_DNA"/>
</dbReference>
<reference evidence="1" key="1">
    <citation type="submission" date="2019-12" db="EMBL/GenBank/DDBJ databases">
        <title>Genome sequencing and annotation of Brassica cretica.</title>
        <authorList>
            <person name="Studholme D.J."/>
            <person name="Sarris P.F."/>
        </authorList>
    </citation>
    <scope>NUCLEOTIDE SEQUENCE</scope>
    <source>
        <strain evidence="1">PFS-102/07</strain>
        <tissue evidence="1">Leaf</tissue>
    </source>
</reference>
<evidence type="ECO:0000313" key="1">
    <source>
        <dbReference type="EMBL" id="KAF2572731.1"/>
    </source>
</evidence>
<protein>
    <submittedName>
        <fullName evidence="1">Uncharacterized protein</fullName>
    </submittedName>
</protein>